<organism evidence="1 2">
    <name type="scientific">Granulicella mallensis</name>
    <dbReference type="NCBI Taxonomy" id="940614"/>
    <lineage>
        <taxon>Bacteria</taxon>
        <taxon>Pseudomonadati</taxon>
        <taxon>Acidobacteriota</taxon>
        <taxon>Terriglobia</taxon>
        <taxon>Terriglobales</taxon>
        <taxon>Acidobacteriaceae</taxon>
        <taxon>Granulicella</taxon>
    </lineage>
</organism>
<gene>
    <name evidence="1" type="ORF">HDF15_000380</name>
</gene>
<dbReference type="AlphaFoldDB" id="A0A7W7ZLD2"/>
<dbReference type="RefSeq" id="WP_184252558.1">
    <property type="nucleotide sequence ID" value="NZ_JACHIO010000001.1"/>
</dbReference>
<reference evidence="1 2" key="1">
    <citation type="submission" date="2020-08" db="EMBL/GenBank/DDBJ databases">
        <title>Genomic Encyclopedia of Type Strains, Phase IV (KMG-V): Genome sequencing to study the core and pangenomes of soil and plant-associated prokaryotes.</title>
        <authorList>
            <person name="Whitman W."/>
        </authorList>
    </citation>
    <scope>NUCLEOTIDE SEQUENCE [LARGE SCALE GENOMIC DNA]</scope>
    <source>
        <strain evidence="1 2">X5P3</strain>
    </source>
</reference>
<comment type="caution">
    <text evidence="1">The sequence shown here is derived from an EMBL/GenBank/DDBJ whole genome shotgun (WGS) entry which is preliminary data.</text>
</comment>
<sequence length="1105" mass="123887">MSADETGNIFAKMIETFARTLPITGDVVLAIPTLNVEAPPPPELRLERATLERQAQKALSSGKGVSIHGDMGSGCTELARSLSIGYGRVVWLDLHANKQVPAVMALEIALRDLSADLITDSNAGSNRLLVIDNMDDAILEPAFEARIKSLASKDTFFVILVSLHPLPRGLSTLFERVEVNRLDDQEILKLMKLYGAPKAVFRDGLLNVAIGVTHGMPDLVTLLLKDWQSRSWNLDDAAWEDTLRSNYAKDLRAETQRRLLATQEPGSRDLLYRLTLLNRDFSEKEAIAIAEIEPTIDRARERLYSLSGNWLHRIKKDRWRTSPLLAGSGDGNLSRPIRKEIHSSAVQWVLAKGTLNQFDVSEAITHLMQAERWNEAAMVYIRALDALRLAGVDVHAGMLLSLWKSLPLPKEMALWLRIFIRGLQVINGLRRNEGHQPALEDLVSLIAGARGQRDQMSVFAVSGLIAMKYIEKEPGKALPFIASALRAERDGPAELRRELKDHKASELFWGAAMRIKTRADVLAWMAEVNELSNDERNGLMIAEYAEPSAMRMFDSLWSIEQEKAGDQRDWQSVLDCLKRCEEIASDWKTPLVSACILRSQLSVRIVHLKETDSPQIEAERFYGANESHELAQFIVSDGLATWLIDIDRWDLASTWVTRAYRFDKPDFPLHQQLNALRYGHLLLREGAPSAVPFERAIAIGNSSEDLTLFNQLKARAELATFFWKTGQIGELFATWSDVVRGLLEHREDDERWKNFFMLAANNMSFYSSALARTQVDEDLVTEPRPGMFIGGVQSLSSRYRPGLVFLMPGGMAQWADELGKEREAAEWAGITEKIGGKTSGSALAQMYQMHAIPLDVREHRFIDALRHANETALGMLCDLPVELSEERQAELATANTRRKTQKPFSRLARLHLGLFPVLLEMSIGAEQTPAEVRKEIEALQDEAEKLREDDPEIWGIGLDVLAEILEGRLRWQQIQGAPPVGKDGQADIRVLLRAFGLWVIAADSAERLLVVQASCIPYLSVYFSQMGQIGTTIAISIARMWAAKIEHSPYHFRRPSETVAQIQSLASEARIGEMMLVLADSIGVGTDGETREQFKHYRLRKPIAA</sequence>
<accession>A0A7W7ZLD2</accession>
<name>A0A7W7ZLD2_9BACT</name>
<proteinExistence type="predicted"/>
<evidence type="ECO:0000313" key="2">
    <source>
        <dbReference type="Proteomes" id="UP000584867"/>
    </source>
</evidence>
<dbReference type="SUPFAM" id="SSF52540">
    <property type="entry name" value="P-loop containing nucleoside triphosphate hydrolases"/>
    <property type="match status" value="1"/>
</dbReference>
<evidence type="ECO:0000313" key="1">
    <source>
        <dbReference type="EMBL" id="MBB5062055.1"/>
    </source>
</evidence>
<evidence type="ECO:0008006" key="3">
    <source>
        <dbReference type="Google" id="ProtNLM"/>
    </source>
</evidence>
<dbReference type="EMBL" id="JACHIO010000001">
    <property type="protein sequence ID" value="MBB5062055.1"/>
    <property type="molecule type" value="Genomic_DNA"/>
</dbReference>
<protein>
    <recommendedName>
        <fullName evidence="3">AAA ATPase</fullName>
    </recommendedName>
</protein>
<dbReference type="InterPro" id="IPR027417">
    <property type="entry name" value="P-loop_NTPase"/>
</dbReference>
<dbReference type="Proteomes" id="UP000584867">
    <property type="component" value="Unassembled WGS sequence"/>
</dbReference>